<name>A0A1V3WBE8_MYCKA</name>
<proteinExistence type="predicted"/>
<reference evidence="1 2" key="1">
    <citation type="submission" date="2017-02" db="EMBL/GenBank/DDBJ databases">
        <title>Complete genome sequences of Mycobacterium kansasii strains isolated from rhesus macaques.</title>
        <authorList>
            <person name="Panda A."/>
            <person name="Nagaraj S."/>
            <person name="Zhao X."/>
            <person name="Tettelin H."/>
            <person name="Detolla L.J."/>
        </authorList>
    </citation>
    <scope>NUCLEOTIDE SEQUENCE [LARGE SCALE GENOMIC DNA]</scope>
    <source>
        <strain evidence="1 2">11-3469</strain>
    </source>
</reference>
<organism evidence="1 2">
    <name type="scientific">Mycobacterium kansasii</name>
    <dbReference type="NCBI Taxonomy" id="1768"/>
    <lineage>
        <taxon>Bacteria</taxon>
        <taxon>Bacillati</taxon>
        <taxon>Actinomycetota</taxon>
        <taxon>Actinomycetes</taxon>
        <taxon>Mycobacteriales</taxon>
        <taxon>Mycobacteriaceae</taxon>
        <taxon>Mycobacterium</taxon>
    </lineage>
</organism>
<sequence length="45" mass="4932">MDVFERCCGQLDTGNPPYSIPSYSWPDPDRLVLLDQSTGSGHSCS</sequence>
<evidence type="ECO:0000313" key="1">
    <source>
        <dbReference type="EMBL" id="OOK64303.1"/>
    </source>
</evidence>
<dbReference type="AlphaFoldDB" id="A0A1V3WBE8"/>
<dbReference type="Proteomes" id="UP000188532">
    <property type="component" value="Unassembled WGS sequence"/>
</dbReference>
<evidence type="ECO:0000313" key="2">
    <source>
        <dbReference type="Proteomes" id="UP000188532"/>
    </source>
</evidence>
<protein>
    <submittedName>
        <fullName evidence="1">Uncharacterized protein</fullName>
    </submittedName>
</protein>
<gene>
    <name evidence="1" type="ORF">BZL29_8192</name>
</gene>
<comment type="caution">
    <text evidence="1">The sequence shown here is derived from an EMBL/GenBank/DDBJ whole genome shotgun (WGS) entry which is preliminary data.</text>
</comment>
<accession>A0A1V3WBE8</accession>
<dbReference type="EMBL" id="MVBN01000013">
    <property type="protein sequence ID" value="OOK64303.1"/>
    <property type="molecule type" value="Genomic_DNA"/>
</dbReference>